<evidence type="ECO:0000313" key="2">
    <source>
        <dbReference type="Proteomes" id="UP001144978"/>
    </source>
</evidence>
<reference evidence="1" key="1">
    <citation type="submission" date="2022-08" db="EMBL/GenBank/DDBJ databases">
        <title>Genome Sequence of Pycnoporus sanguineus.</title>
        <authorList>
            <person name="Buettner E."/>
        </authorList>
    </citation>
    <scope>NUCLEOTIDE SEQUENCE</scope>
    <source>
        <strain evidence="1">CG-C14</strain>
    </source>
</reference>
<name>A0ACC1QC34_9APHY</name>
<dbReference type="Proteomes" id="UP001144978">
    <property type="component" value="Unassembled WGS sequence"/>
</dbReference>
<dbReference type="EMBL" id="JANSHE010000003">
    <property type="protein sequence ID" value="KAJ3019648.1"/>
    <property type="molecule type" value="Genomic_DNA"/>
</dbReference>
<comment type="caution">
    <text evidence="1">The sequence shown here is derived from an EMBL/GenBank/DDBJ whole genome shotgun (WGS) entry which is preliminary data.</text>
</comment>
<keyword evidence="2" id="KW-1185">Reference proteome</keyword>
<evidence type="ECO:0000313" key="1">
    <source>
        <dbReference type="EMBL" id="KAJ3019648.1"/>
    </source>
</evidence>
<sequence length="619" mass="69453">MCQHYEYLVQHPYFRVCFTAILRFNINLHHIYFWGKACKPFFYVGLPNYVVALMQEQNVTLEVSSSFGIRALKLCSSSSSCTPGYQPYDRPMDRGYGALALSHRQVKQVRQSPLPDVRQERTLHRSLHSTHLLTTPRSSPRPREVPLLRPLPVTRSASHGTPAAASHATATVAPVVREPTSALSVDPAAITQVVSGACERDHIITTYHARVFETELRRWNLWECFGALPTCLCCGFSISNMQPLTRTFTLDNHKGGPEHMDFIKAYVEEQVVLGHMPGPFTHQQVESLLGSCFRSSPLSVVKKPNMPGKWRLIQNCSFKDELRVLVNDMIDSDDFPTVWGTAAEVADIMLNMPAGAQFAMLDIDTVFRHIPIYPAHKAYLVIQCEPGAFYIDHVYPFGVSSGKGLQGTIMDSFIALLDLIPVSDHGQQGMVYVHDVQDIFNFAEVLGVPLHKEKWTLHAFEVKYAGFAWDTANRTVALAEKKRVKYLSRVKDTMHTSSGGAICMDLHQVQKLNDMLSHCAFVYLHGCTFLSGLYAFTASFRNEFAPCYPPKTIVLDPGWWRDVLSRPGMKRALRPCRALTDLNVWVDASSSVTHGTRGDGRCHMRHDTPTVGTSAGPRW</sequence>
<organism evidence="1 2">
    <name type="scientific">Trametes sanguinea</name>
    <dbReference type="NCBI Taxonomy" id="158606"/>
    <lineage>
        <taxon>Eukaryota</taxon>
        <taxon>Fungi</taxon>
        <taxon>Dikarya</taxon>
        <taxon>Basidiomycota</taxon>
        <taxon>Agaricomycotina</taxon>
        <taxon>Agaricomycetes</taxon>
        <taxon>Polyporales</taxon>
        <taxon>Polyporaceae</taxon>
        <taxon>Trametes</taxon>
    </lineage>
</organism>
<gene>
    <name evidence="1" type="ORF">NUW54_g20</name>
</gene>
<accession>A0ACC1QC34</accession>
<proteinExistence type="predicted"/>
<protein>
    <submittedName>
        <fullName evidence="1">Uncharacterized protein</fullName>
    </submittedName>
</protein>